<name>A0A142JHS2_9BURK</name>
<evidence type="ECO:0000256" key="1">
    <source>
        <dbReference type="SAM" id="Coils"/>
    </source>
</evidence>
<dbReference type="KEGG" id="cnan:A2G96_07740"/>
<keyword evidence="1" id="KW-0175">Coiled coil</keyword>
<dbReference type="AlphaFoldDB" id="A0A142JHS2"/>
<gene>
    <name evidence="2" type="ORF">A2G96_07740</name>
</gene>
<protein>
    <submittedName>
        <fullName evidence="2">Uncharacterized protein</fullName>
    </submittedName>
</protein>
<dbReference type="EMBL" id="CP014844">
    <property type="protein sequence ID" value="AMR77634.1"/>
    <property type="molecule type" value="Genomic_DNA"/>
</dbReference>
<dbReference type="RefSeq" id="WP_062798278.1">
    <property type="nucleotide sequence ID" value="NZ_CP014844.1"/>
</dbReference>
<proteinExistence type="predicted"/>
<sequence length="290" mass="32445">MEEITKAMPIEMVGHVGKCQSHPGGYEHAAKVGYSKPSASQIAAYAMRALEAARAKDLEAHEKNLAALAHNQALRERVIALMKAAGIPDTWSERDHASRARYPKSRTVSAGYLGDLAKHVVVSDGFASATSTYESLKKRYEEYAATAAQEAKRAEQLREAEAERQKEERRKNIALASIILRYGLDQDSDWPDVLEALCAKHQRLDLAVAMQQTRGDWSEGPYRVRNALDRFQIETTEDKDIANDILACLEDFCDGRVFRDTTWSYDRLFASVEDQQLAADVQQAAINVRD</sequence>
<dbReference type="STRING" id="1796606.A2G96_07740"/>
<accession>A0A142JHS2</accession>
<keyword evidence="3" id="KW-1185">Reference proteome</keyword>
<feature type="coiled-coil region" evidence="1">
    <location>
        <begin position="133"/>
        <end position="177"/>
    </location>
</feature>
<evidence type="ECO:0000313" key="3">
    <source>
        <dbReference type="Proteomes" id="UP000075238"/>
    </source>
</evidence>
<organism evidence="2 3">
    <name type="scientific">Cupriavidus nantongensis</name>
    <dbReference type="NCBI Taxonomy" id="1796606"/>
    <lineage>
        <taxon>Bacteria</taxon>
        <taxon>Pseudomonadati</taxon>
        <taxon>Pseudomonadota</taxon>
        <taxon>Betaproteobacteria</taxon>
        <taxon>Burkholderiales</taxon>
        <taxon>Burkholderiaceae</taxon>
        <taxon>Cupriavidus</taxon>
    </lineage>
</organism>
<evidence type="ECO:0000313" key="2">
    <source>
        <dbReference type="EMBL" id="AMR77634.1"/>
    </source>
</evidence>
<dbReference type="Proteomes" id="UP000075238">
    <property type="component" value="Chromosome 1"/>
</dbReference>
<reference evidence="2 3" key="1">
    <citation type="submission" date="2016-03" db="EMBL/GenBank/DDBJ databases">
        <title>Complete genome sequence of a novel chlorpyrifos degrading bacterium, Cupriavidus nantongensis sp. X1.</title>
        <authorList>
            <person name="Fang L."/>
        </authorList>
    </citation>
    <scope>NUCLEOTIDE SEQUENCE [LARGE SCALE GENOMIC DNA]</scope>
    <source>
        <strain evidence="2 3">X1</strain>
    </source>
</reference>
<dbReference type="OrthoDB" id="9128994at2"/>